<evidence type="ECO:0000256" key="1">
    <source>
        <dbReference type="SAM" id="MobiDB-lite"/>
    </source>
</evidence>
<gene>
    <name evidence="2" type="ORF">SFRICE_027564</name>
</gene>
<dbReference type="AlphaFoldDB" id="A0A2H1X2J5"/>
<reference evidence="2" key="1">
    <citation type="submission" date="2016-07" db="EMBL/GenBank/DDBJ databases">
        <authorList>
            <person name="Bretaudeau A."/>
        </authorList>
    </citation>
    <scope>NUCLEOTIDE SEQUENCE</scope>
    <source>
        <strain evidence="2">Rice</strain>
        <tissue evidence="2">Whole body</tissue>
    </source>
</reference>
<name>A0A2H1X2J5_SPOFR</name>
<evidence type="ECO:0000313" key="2">
    <source>
        <dbReference type="EMBL" id="SOQ59539.1"/>
    </source>
</evidence>
<protein>
    <submittedName>
        <fullName evidence="2">SFRICE_027564</fullName>
    </submittedName>
</protein>
<proteinExistence type="predicted"/>
<feature type="region of interest" description="Disordered" evidence="1">
    <location>
        <begin position="57"/>
        <end position="80"/>
    </location>
</feature>
<organism evidence="2">
    <name type="scientific">Spodoptera frugiperda</name>
    <name type="common">Fall armyworm</name>
    <dbReference type="NCBI Taxonomy" id="7108"/>
    <lineage>
        <taxon>Eukaryota</taxon>
        <taxon>Metazoa</taxon>
        <taxon>Ecdysozoa</taxon>
        <taxon>Arthropoda</taxon>
        <taxon>Hexapoda</taxon>
        <taxon>Insecta</taxon>
        <taxon>Pterygota</taxon>
        <taxon>Neoptera</taxon>
        <taxon>Endopterygota</taxon>
        <taxon>Lepidoptera</taxon>
        <taxon>Glossata</taxon>
        <taxon>Ditrysia</taxon>
        <taxon>Noctuoidea</taxon>
        <taxon>Noctuidae</taxon>
        <taxon>Amphipyrinae</taxon>
        <taxon>Spodoptera</taxon>
    </lineage>
</organism>
<accession>A0A2H1X2J5</accession>
<dbReference type="EMBL" id="ODYU01012971">
    <property type="protein sequence ID" value="SOQ59539.1"/>
    <property type="molecule type" value="Genomic_DNA"/>
</dbReference>
<sequence>MASSALGENGSSNSNLYQHLLKLTENLKSPPNTTESVFPAKYNLGVFTSRVNRLLKGRRAPSSATSSLTTRRDGGQTPYNKYTAIWKPTAVQVDRINL</sequence>